<feature type="non-terminal residue" evidence="1">
    <location>
        <position position="1"/>
    </location>
</feature>
<organism evidence="1 2">
    <name type="scientific">Pristionchus fissidentatus</name>
    <dbReference type="NCBI Taxonomy" id="1538716"/>
    <lineage>
        <taxon>Eukaryota</taxon>
        <taxon>Metazoa</taxon>
        <taxon>Ecdysozoa</taxon>
        <taxon>Nematoda</taxon>
        <taxon>Chromadorea</taxon>
        <taxon>Rhabditida</taxon>
        <taxon>Rhabditina</taxon>
        <taxon>Diplogasteromorpha</taxon>
        <taxon>Diplogasteroidea</taxon>
        <taxon>Neodiplogasteridae</taxon>
        <taxon>Pristionchus</taxon>
    </lineage>
</organism>
<reference evidence="1" key="1">
    <citation type="submission" date="2023-10" db="EMBL/GenBank/DDBJ databases">
        <title>Genome assembly of Pristionchus species.</title>
        <authorList>
            <person name="Yoshida K."/>
            <person name="Sommer R.J."/>
        </authorList>
    </citation>
    <scope>NUCLEOTIDE SEQUENCE</scope>
    <source>
        <strain evidence="1">RS5133</strain>
    </source>
</reference>
<sequence length="82" mass="9300">QATKSRKQLLFALSKVETLIQEIDDVVDAKLPTPRLITVEADQNDDVIFSLNLEDIYHPFISSLRKDSVIDRAGLKVGDRIY</sequence>
<dbReference type="AlphaFoldDB" id="A0AAV5X0F8"/>
<comment type="caution">
    <text evidence="1">The sequence shown here is derived from an EMBL/GenBank/DDBJ whole genome shotgun (WGS) entry which is preliminary data.</text>
</comment>
<evidence type="ECO:0000313" key="2">
    <source>
        <dbReference type="Proteomes" id="UP001432322"/>
    </source>
</evidence>
<gene>
    <name evidence="1" type="ORF">PFISCL1PPCAC_27761</name>
</gene>
<feature type="non-terminal residue" evidence="1">
    <location>
        <position position="82"/>
    </location>
</feature>
<accession>A0AAV5X0F8</accession>
<dbReference type="Gene3D" id="2.30.42.10">
    <property type="match status" value="1"/>
</dbReference>
<name>A0AAV5X0F8_9BILA</name>
<dbReference type="InterPro" id="IPR036034">
    <property type="entry name" value="PDZ_sf"/>
</dbReference>
<evidence type="ECO:0000313" key="1">
    <source>
        <dbReference type="EMBL" id="GMT36464.1"/>
    </source>
</evidence>
<keyword evidence="2" id="KW-1185">Reference proteome</keyword>
<dbReference type="EMBL" id="BTSY01000007">
    <property type="protein sequence ID" value="GMT36464.1"/>
    <property type="molecule type" value="Genomic_DNA"/>
</dbReference>
<protein>
    <submittedName>
        <fullName evidence="1">Uncharacterized protein</fullName>
    </submittedName>
</protein>
<dbReference type="SUPFAM" id="SSF50156">
    <property type="entry name" value="PDZ domain-like"/>
    <property type="match status" value="1"/>
</dbReference>
<dbReference type="Proteomes" id="UP001432322">
    <property type="component" value="Unassembled WGS sequence"/>
</dbReference>
<proteinExistence type="predicted"/>